<evidence type="ECO:0000313" key="8">
    <source>
        <dbReference type="Proteomes" id="UP000229081"/>
    </source>
</evidence>
<sequence>MRPPSLLFVCLGNICRSPLAEAAFRSAADRAGLVAVADSAATGEWQIGNPPDPRSQAVALRHGINISARRARRVRGADFTGFDYILALDPQNLFDLHAIAPGRCTARIELLMDQVPGCAGQAVRDPYYGDAADFDAVWEQVTRAADALVRVLKE</sequence>
<feature type="domain" description="Phosphotyrosine protein phosphatase I" evidence="6">
    <location>
        <begin position="4"/>
        <end position="151"/>
    </location>
</feature>
<evidence type="ECO:0000256" key="4">
    <source>
        <dbReference type="ARBA" id="ARBA00022912"/>
    </source>
</evidence>
<evidence type="ECO:0000256" key="2">
    <source>
        <dbReference type="ARBA" id="ARBA00013064"/>
    </source>
</evidence>
<dbReference type="CDD" id="cd16343">
    <property type="entry name" value="LMWPTP"/>
    <property type="match status" value="1"/>
</dbReference>
<organism evidence="7 8">
    <name type="scientific">Sphingomonas psychrotolerans</name>
    <dbReference type="NCBI Taxonomy" id="1327635"/>
    <lineage>
        <taxon>Bacteria</taxon>
        <taxon>Pseudomonadati</taxon>
        <taxon>Pseudomonadota</taxon>
        <taxon>Alphaproteobacteria</taxon>
        <taxon>Sphingomonadales</taxon>
        <taxon>Sphingomonadaceae</taxon>
        <taxon>Sphingomonas</taxon>
    </lineage>
</organism>
<feature type="active site" description="Nucleophile" evidence="5">
    <location>
        <position position="10"/>
    </location>
</feature>
<accession>A0A2K8MJ52</accession>
<dbReference type="PANTHER" id="PTHR11717">
    <property type="entry name" value="LOW MOLECULAR WEIGHT PROTEIN TYROSINE PHOSPHATASE"/>
    <property type="match status" value="1"/>
</dbReference>
<dbReference type="AlphaFoldDB" id="A0A2K8MJ52"/>
<dbReference type="SMART" id="SM00226">
    <property type="entry name" value="LMWPc"/>
    <property type="match status" value="1"/>
</dbReference>
<keyword evidence="3" id="KW-0378">Hydrolase</keyword>
<dbReference type="EMBL" id="CP024923">
    <property type="protein sequence ID" value="ATY33908.1"/>
    <property type="molecule type" value="Genomic_DNA"/>
</dbReference>
<dbReference type="KEGG" id="sphc:CVN68_19725"/>
<dbReference type="OrthoDB" id="9784339at2"/>
<evidence type="ECO:0000256" key="3">
    <source>
        <dbReference type="ARBA" id="ARBA00022801"/>
    </source>
</evidence>
<dbReference type="InterPro" id="IPR023485">
    <property type="entry name" value="Ptyr_pPase"/>
</dbReference>
<dbReference type="RefSeq" id="WP_100283704.1">
    <property type="nucleotide sequence ID" value="NZ_CP024923.1"/>
</dbReference>
<dbReference type="Pfam" id="PF01451">
    <property type="entry name" value="LMWPc"/>
    <property type="match status" value="1"/>
</dbReference>
<dbReference type="Proteomes" id="UP000229081">
    <property type="component" value="Chromosome"/>
</dbReference>
<dbReference type="Gene3D" id="3.40.50.2300">
    <property type="match status" value="1"/>
</dbReference>
<feature type="active site" description="Proton donor" evidence="5">
    <location>
        <position position="125"/>
    </location>
</feature>
<name>A0A2K8MJ52_9SPHN</name>
<comment type="similarity">
    <text evidence="1">Belongs to the low molecular weight phosphotyrosine protein phosphatase family.</text>
</comment>
<evidence type="ECO:0000256" key="5">
    <source>
        <dbReference type="PIRSR" id="PIRSR617867-1"/>
    </source>
</evidence>
<dbReference type="SUPFAM" id="SSF52788">
    <property type="entry name" value="Phosphotyrosine protein phosphatases I"/>
    <property type="match status" value="1"/>
</dbReference>
<protein>
    <recommendedName>
        <fullName evidence="2">protein-tyrosine-phosphatase</fullName>
        <ecNumber evidence="2">3.1.3.48</ecNumber>
    </recommendedName>
</protein>
<keyword evidence="4" id="KW-0904">Protein phosphatase</keyword>
<dbReference type="InterPro" id="IPR017867">
    <property type="entry name" value="Tyr_phospatase_low_mol_wt"/>
</dbReference>
<dbReference type="PRINTS" id="PR00719">
    <property type="entry name" value="LMWPTPASE"/>
</dbReference>
<gene>
    <name evidence="7" type="ORF">CVN68_19725</name>
</gene>
<evidence type="ECO:0000313" key="7">
    <source>
        <dbReference type="EMBL" id="ATY33908.1"/>
    </source>
</evidence>
<dbReference type="PANTHER" id="PTHR11717:SF7">
    <property type="entry name" value="LOW MOLECULAR WEIGHT PHOSPHOTYROSINE PROTEIN PHOSPHATASE"/>
    <property type="match status" value="1"/>
</dbReference>
<keyword evidence="8" id="KW-1185">Reference proteome</keyword>
<dbReference type="InterPro" id="IPR050438">
    <property type="entry name" value="LMW_PTPase"/>
</dbReference>
<dbReference type="InterPro" id="IPR036196">
    <property type="entry name" value="Ptyr_pPase_sf"/>
</dbReference>
<dbReference type="EC" id="3.1.3.48" evidence="2"/>
<feature type="active site" evidence="5">
    <location>
        <position position="16"/>
    </location>
</feature>
<proteinExistence type="inferred from homology"/>
<evidence type="ECO:0000256" key="1">
    <source>
        <dbReference type="ARBA" id="ARBA00011063"/>
    </source>
</evidence>
<reference evidence="7 8" key="1">
    <citation type="submission" date="2017-11" db="EMBL/GenBank/DDBJ databases">
        <title>Complete genome sequence of Sphingomonas sp. Strain Cra20, a psychrotolerant potential plant growth promoting rhizobacteria.</title>
        <authorList>
            <person name="Luo Y."/>
        </authorList>
    </citation>
    <scope>NUCLEOTIDE SEQUENCE [LARGE SCALE GENOMIC DNA]</scope>
    <source>
        <strain evidence="7 8">Cra20</strain>
    </source>
</reference>
<evidence type="ECO:0000259" key="6">
    <source>
        <dbReference type="SMART" id="SM00226"/>
    </source>
</evidence>
<dbReference type="GO" id="GO:0004725">
    <property type="term" value="F:protein tyrosine phosphatase activity"/>
    <property type="evidence" value="ECO:0007669"/>
    <property type="project" value="UniProtKB-EC"/>
</dbReference>